<feature type="non-terminal residue" evidence="2">
    <location>
        <position position="116"/>
    </location>
</feature>
<sequence length="116" mass="13100">MSWKEVSAVDLRLEFVALALAEGANIKALCEQFNIGRTTAYKWLKRFQCEGKDGLRDRSRRPHSSPNRTAHESEKQILALNIEHTGWGARKIKGCLERRGSNMPAASTVHAILKRN</sequence>
<feature type="region of interest" description="Disordered" evidence="1">
    <location>
        <begin position="54"/>
        <end position="74"/>
    </location>
</feature>
<evidence type="ECO:0000313" key="3">
    <source>
        <dbReference type="Proteomes" id="UP000443000"/>
    </source>
</evidence>
<comment type="caution">
    <text evidence="2">The sequence shown here is derived from an EMBL/GenBank/DDBJ whole genome shotgun (WGS) entry which is preliminary data.</text>
</comment>
<dbReference type="InterPro" id="IPR009057">
    <property type="entry name" value="Homeodomain-like_sf"/>
</dbReference>
<proteinExistence type="predicted"/>
<gene>
    <name evidence="2" type="ORF">GHN41_23850</name>
</gene>
<dbReference type="OrthoDB" id="9774685at2"/>
<dbReference type="AlphaFoldDB" id="A0A7X1XTN9"/>
<protein>
    <submittedName>
        <fullName evidence="2">Helix-turn-helix domain-containing protein</fullName>
    </submittedName>
</protein>
<dbReference type="EMBL" id="WIVT01000102">
    <property type="protein sequence ID" value="MQU19444.1"/>
    <property type="molecule type" value="Genomic_DNA"/>
</dbReference>
<accession>A0A7X1XTN9</accession>
<reference evidence="2 3" key="1">
    <citation type="submission" date="2019-10" db="EMBL/GenBank/DDBJ databases">
        <title>Evaluation of single-gene subtyping targets for Pseudomonas.</title>
        <authorList>
            <person name="Reichler S.J."/>
            <person name="Orsi R.H."/>
            <person name="Wiedmann M."/>
            <person name="Martin N.H."/>
            <person name="Murphy S.I."/>
        </authorList>
    </citation>
    <scope>NUCLEOTIDE SEQUENCE [LARGE SCALE GENOMIC DNA]</scope>
    <source>
        <strain evidence="2 3">FSL R10-1594</strain>
    </source>
</reference>
<name>A0A7X1XTN9_9PSED</name>
<dbReference type="Proteomes" id="UP000443000">
    <property type="component" value="Unassembled WGS sequence"/>
</dbReference>
<evidence type="ECO:0000313" key="2">
    <source>
        <dbReference type="EMBL" id="MQU19444.1"/>
    </source>
</evidence>
<evidence type="ECO:0000256" key="1">
    <source>
        <dbReference type="SAM" id="MobiDB-lite"/>
    </source>
</evidence>
<organism evidence="2 3">
    <name type="scientific">Pseudomonas helleri</name>
    <dbReference type="NCBI Taxonomy" id="1608996"/>
    <lineage>
        <taxon>Bacteria</taxon>
        <taxon>Pseudomonadati</taxon>
        <taxon>Pseudomonadota</taxon>
        <taxon>Gammaproteobacteria</taxon>
        <taxon>Pseudomonadales</taxon>
        <taxon>Pseudomonadaceae</taxon>
        <taxon>Pseudomonas</taxon>
    </lineage>
</organism>
<dbReference type="SUPFAM" id="SSF46689">
    <property type="entry name" value="Homeodomain-like"/>
    <property type="match status" value="1"/>
</dbReference>
<dbReference type="Pfam" id="PF13565">
    <property type="entry name" value="HTH_32"/>
    <property type="match status" value="1"/>
</dbReference>
<dbReference type="RefSeq" id="WP_153405872.1">
    <property type="nucleotide sequence ID" value="NZ_WIVT01000102.1"/>
</dbReference>